<sequence length="938" mass="107397">MFRISFDLPVIFPYLTSLENRLLWPTFSLEFYFMIKNMTLKKSPFQKISDDRIFIIDCYTEMLRRINEPEIIALLSNTSKEFILEDQPILSEKIVQSLSIYFQLMTLVEENAATQYRRKMANEEDFTSIRGSWAEAFKIWKDAAVSEDDMVQAISKTTVIPVLTAHPTEAKRVTVIEIHRELYLLLVKKENTSLSKLEQNEVTEKMINLLERWWRTGEIYLEKPDIKDERANVIHYLNKVFPTVLKKSDQQLKSSWIELGLNPDKIKNPDLFPKINFGSWVGGDRDGHPFVTPAVTHETLQLHRKTALSLIKGELSKLLVKLSVSAITNPVPFALSEAIEKKSKALGERGLKAMERNPYEPWRQFVNLMLVQLENTSSENSVDSHSHYKSSLILEEDLKLLRNILIENGLKGLAEDLLFPLERTVKCFGFHLATLDIRQNSDFHDKAISQILKANGEPDYDFEKWDEDKRVTLLNNLLESNALLTDVTVSYGLEADNVLDCYRVVRQHINQFGAAGIGSFIVSMTRNLSDLLVVYLLMRETQLLNTTIKVVPLLETIQDLNNGPDILEKFLQHSITKERGEKLIRTQEVMLGYSDSNKDGGTIASKWNVYKAEKELAAVGAQNNVEIYFFHGTGGTISRGGGKYHRFLESMPENTVSGTIKITVQGESVAQLFGNPLTATYNLNALSSGVAKHLIKKPTDSQDNVFPYDTLEFLAQKSFEHYKDLIDTPGFIDFYSKATCIDVLEKSKIGSRPARRTGTRTLNDLRAIPWVFSWNLSRVALTGWYGLGEALKTLKIERPTEYDSLKKSMEHWSFLKFLMIQVETNLILSNVEIMKLYVTLDEDAHRRNLFLDKILNDHQNGFEMIEGLFDDPKAIRRNGQYDNLKWREGKLKTLHQLHLKYLNEWRNLSDENSTEKDKLLTKLLGIINAISSGLKSTG</sequence>
<keyword evidence="4" id="KW-0670">Pyruvate</keyword>
<keyword evidence="4" id="KW-0456">Lyase</keyword>
<dbReference type="GO" id="GO:0008964">
    <property type="term" value="F:phosphoenolpyruvate carboxylase activity"/>
    <property type="evidence" value="ECO:0007669"/>
    <property type="project" value="InterPro"/>
</dbReference>
<dbReference type="InterPro" id="IPR015813">
    <property type="entry name" value="Pyrv/PenolPyrv_kinase-like_dom"/>
</dbReference>
<dbReference type="AlphaFoldDB" id="A0A448NQU6"/>
<dbReference type="PRINTS" id="PR00150">
    <property type="entry name" value="PEPCARBXLASE"/>
</dbReference>
<dbReference type="KEGG" id="cant:NCTC13489_01396"/>
<accession>A0A448NQU6</accession>
<dbReference type="PANTHER" id="PTHR30523">
    <property type="entry name" value="PHOSPHOENOLPYRUVATE CARBOXYLASE"/>
    <property type="match status" value="1"/>
</dbReference>
<dbReference type="Proteomes" id="UP000270036">
    <property type="component" value="Chromosome"/>
</dbReference>
<evidence type="ECO:0000256" key="1">
    <source>
        <dbReference type="ARBA" id="ARBA00003670"/>
    </source>
</evidence>
<protein>
    <recommendedName>
        <fullName evidence="2">Phosphoenolpyruvate carboxylase</fullName>
    </recommendedName>
</protein>
<organism evidence="4 5">
    <name type="scientific">Kaistella antarctica</name>
    <dbReference type="NCBI Taxonomy" id="266748"/>
    <lineage>
        <taxon>Bacteria</taxon>
        <taxon>Pseudomonadati</taxon>
        <taxon>Bacteroidota</taxon>
        <taxon>Flavobacteriia</taxon>
        <taxon>Flavobacteriales</taxon>
        <taxon>Weeksellaceae</taxon>
        <taxon>Chryseobacterium group</taxon>
        <taxon>Kaistella</taxon>
    </lineage>
</organism>
<comment type="function">
    <text evidence="1">Forms oxaloacetate, a four-carbon dicarboxylic acid source for the tricarboxylic acid cycle.</text>
</comment>
<dbReference type="SUPFAM" id="SSF51621">
    <property type="entry name" value="Phosphoenolpyruvate/pyruvate domain"/>
    <property type="match status" value="1"/>
</dbReference>
<evidence type="ECO:0000313" key="5">
    <source>
        <dbReference type="Proteomes" id="UP000270036"/>
    </source>
</evidence>
<feature type="active site" evidence="3">
    <location>
        <position position="598"/>
    </location>
</feature>
<dbReference type="EMBL" id="LR134441">
    <property type="protein sequence ID" value="VEH99197.1"/>
    <property type="molecule type" value="Genomic_DNA"/>
</dbReference>
<dbReference type="GO" id="GO:0015977">
    <property type="term" value="P:carbon fixation"/>
    <property type="evidence" value="ECO:0007669"/>
    <property type="project" value="InterPro"/>
</dbReference>
<gene>
    <name evidence="4" type="primary">ppc_2</name>
    <name evidence="4" type="ORF">NCTC13489_01396</name>
</gene>
<dbReference type="GO" id="GO:0005829">
    <property type="term" value="C:cytosol"/>
    <property type="evidence" value="ECO:0007669"/>
    <property type="project" value="TreeGrafter"/>
</dbReference>
<dbReference type="PANTHER" id="PTHR30523:SF32">
    <property type="entry name" value="PHOSPHOENOLPYRUVATE CARBOXYLASE"/>
    <property type="match status" value="1"/>
</dbReference>
<dbReference type="GO" id="GO:0006099">
    <property type="term" value="P:tricarboxylic acid cycle"/>
    <property type="evidence" value="ECO:0007669"/>
    <property type="project" value="InterPro"/>
</dbReference>
<reference evidence="4 5" key="1">
    <citation type="submission" date="2018-12" db="EMBL/GenBank/DDBJ databases">
        <authorList>
            <consortium name="Pathogen Informatics"/>
        </authorList>
    </citation>
    <scope>NUCLEOTIDE SEQUENCE [LARGE SCALE GENOMIC DNA]</scope>
    <source>
        <strain evidence="4 5">NCTC13489</strain>
    </source>
</reference>
<dbReference type="STRING" id="266748.HY04_10835"/>
<evidence type="ECO:0000256" key="3">
    <source>
        <dbReference type="PROSITE-ProRule" id="PRU10112"/>
    </source>
</evidence>
<dbReference type="Pfam" id="PF00311">
    <property type="entry name" value="PEPcase"/>
    <property type="match status" value="1"/>
</dbReference>
<evidence type="ECO:0000256" key="2">
    <source>
        <dbReference type="ARBA" id="ARBA00022419"/>
    </source>
</evidence>
<proteinExistence type="predicted"/>
<dbReference type="InterPro" id="IPR033129">
    <property type="entry name" value="PEPCASE_His_AS"/>
</dbReference>
<name>A0A448NQU6_9FLAO</name>
<dbReference type="Gene3D" id="1.20.1440.90">
    <property type="entry name" value="Phosphoenolpyruvate/pyruvate domain"/>
    <property type="match status" value="1"/>
</dbReference>
<evidence type="ECO:0000313" key="4">
    <source>
        <dbReference type="EMBL" id="VEH99197.1"/>
    </source>
</evidence>
<dbReference type="PROSITE" id="PS00393">
    <property type="entry name" value="PEPCASE_2"/>
    <property type="match status" value="1"/>
</dbReference>
<dbReference type="InterPro" id="IPR021135">
    <property type="entry name" value="PEP_COase"/>
</dbReference>